<dbReference type="AlphaFoldDB" id="A0A645I4M3"/>
<proteinExistence type="predicted"/>
<protein>
    <submittedName>
        <fullName evidence="1">Uncharacterized protein</fullName>
    </submittedName>
</protein>
<gene>
    <name evidence="1" type="ORF">SDC9_193830</name>
</gene>
<evidence type="ECO:0000313" key="1">
    <source>
        <dbReference type="EMBL" id="MPN46247.1"/>
    </source>
</evidence>
<accession>A0A645I4M3</accession>
<dbReference type="AntiFam" id="ANF00246">
    <property type="entry name" value="Shadow ORF (opposite dctM)"/>
</dbReference>
<reference evidence="1" key="1">
    <citation type="submission" date="2019-08" db="EMBL/GenBank/DDBJ databases">
        <authorList>
            <person name="Kucharzyk K."/>
            <person name="Murdoch R.W."/>
            <person name="Higgins S."/>
            <person name="Loffler F."/>
        </authorList>
    </citation>
    <scope>NUCLEOTIDE SEQUENCE</scope>
</reference>
<organism evidence="1">
    <name type="scientific">bioreactor metagenome</name>
    <dbReference type="NCBI Taxonomy" id="1076179"/>
    <lineage>
        <taxon>unclassified sequences</taxon>
        <taxon>metagenomes</taxon>
        <taxon>ecological metagenomes</taxon>
    </lineage>
</organism>
<sequence>MLPMATVVAVLEPLIAAKKAQAKTSIIASPPDILAMKTEARSTSFAAMPPSLIAFPAKIYSGMAISGNDSIAPNADCPIMLSPIVGRSIIPAIDERPSPMPIGIRITVKIAKRANISMAI</sequence>
<name>A0A645I4M3_9ZZZZ</name>
<comment type="caution">
    <text evidence="1">The sequence shown here is derived from an EMBL/GenBank/DDBJ whole genome shotgun (WGS) entry which is preliminary data.</text>
</comment>
<dbReference type="EMBL" id="VSSQ01106760">
    <property type="protein sequence ID" value="MPN46247.1"/>
    <property type="molecule type" value="Genomic_DNA"/>
</dbReference>